<feature type="compositionally biased region" description="Low complexity" evidence="1">
    <location>
        <begin position="1"/>
        <end position="10"/>
    </location>
</feature>
<reference evidence="2" key="1">
    <citation type="submission" date="2014-11" db="EMBL/GenBank/DDBJ databases">
        <authorList>
            <person name="Amaro Gonzalez C."/>
        </authorList>
    </citation>
    <scope>NUCLEOTIDE SEQUENCE</scope>
</reference>
<protein>
    <submittedName>
        <fullName evidence="2">Uncharacterized protein</fullName>
    </submittedName>
</protein>
<dbReference type="EMBL" id="GBXM01068182">
    <property type="protein sequence ID" value="JAH40395.1"/>
    <property type="molecule type" value="Transcribed_RNA"/>
</dbReference>
<feature type="compositionally biased region" description="Pro residues" evidence="1">
    <location>
        <begin position="11"/>
        <end position="22"/>
    </location>
</feature>
<evidence type="ECO:0000256" key="1">
    <source>
        <dbReference type="SAM" id="MobiDB-lite"/>
    </source>
</evidence>
<name>A0A0E9SIA3_ANGAN</name>
<proteinExistence type="predicted"/>
<feature type="region of interest" description="Disordered" evidence="1">
    <location>
        <begin position="1"/>
        <end position="22"/>
    </location>
</feature>
<accession>A0A0E9SIA3</accession>
<sequence>MINLVPAPKMNFPPAPPAFRAQ</sequence>
<evidence type="ECO:0000313" key="2">
    <source>
        <dbReference type="EMBL" id="JAH40395.1"/>
    </source>
</evidence>
<reference evidence="2" key="2">
    <citation type="journal article" date="2015" name="Fish Shellfish Immunol.">
        <title>Early steps in the European eel (Anguilla anguilla)-Vibrio vulnificus interaction in the gills: Role of the RtxA13 toxin.</title>
        <authorList>
            <person name="Callol A."/>
            <person name="Pajuelo D."/>
            <person name="Ebbesson L."/>
            <person name="Teles M."/>
            <person name="MacKenzie S."/>
            <person name="Amaro C."/>
        </authorList>
    </citation>
    <scope>NUCLEOTIDE SEQUENCE</scope>
</reference>
<dbReference type="AlphaFoldDB" id="A0A0E9SIA3"/>
<organism evidence="2">
    <name type="scientific">Anguilla anguilla</name>
    <name type="common">European freshwater eel</name>
    <name type="synonym">Muraena anguilla</name>
    <dbReference type="NCBI Taxonomy" id="7936"/>
    <lineage>
        <taxon>Eukaryota</taxon>
        <taxon>Metazoa</taxon>
        <taxon>Chordata</taxon>
        <taxon>Craniata</taxon>
        <taxon>Vertebrata</taxon>
        <taxon>Euteleostomi</taxon>
        <taxon>Actinopterygii</taxon>
        <taxon>Neopterygii</taxon>
        <taxon>Teleostei</taxon>
        <taxon>Anguilliformes</taxon>
        <taxon>Anguillidae</taxon>
        <taxon>Anguilla</taxon>
    </lineage>
</organism>